<dbReference type="Proteomes" id="UP001334084">
    <property type="component" value="Chromosome 3"/>
</dbReference>
<dbReference type="RefSeq" id="XP_065329200.1">
    <property type="nucleotide sequence ID" value="XM_065473128.1"/>
</dbReference>
<accession>A0AAX4JAS3</accession>
<sequence length="188" mass="21513">MPVLIFLNDTKHLLPQLTSSLSSFDIEIHKDNFLSTRSLLSNMSSTKLYILLNCDLKPHRYEIYCLAKKQESAYCILSTEPLSGAKHDNPHILINSEILNEPLLNEIMTCLNRKLVPTTAHKKKIVNDNNYLSSVKVLINKVNDECTGTLKTVKKDCEHKLLKMLNINPIDIKEIEELYKKMLEEASC</sequence>
<gene>
    <name evidence="1" type="ORF">VNE69_03266</name>
</gene>
<dbReference type="AlphaFoldDB" id="A0AAX4JAS3"/>
<reference evidence="1" key="1">
    <citation type="journal article" date="2024" name="BMC Genomics">
        <title>Functional annotation of a divergent genome using sequence and structure-based similarity.</title>
        <authorList>
            <person name="Svedberg D."/>
            <person name="Winiger R.R."/>
            <person name="Berg A."/>
            <person name="Sharma H."/>
            <person name="Tellgren-Roth C."/>
            <person name="Debrunner-Vossbrinck B.A."/>
            <person name="Vossbrinck C.R."/>
            <person name="Barandun J."/>
        </authorList>
    </citation>
    <scope>NUCLEOTIDE SEQUENCE</scope>
    <source>
        <strain evidence="1">Illinois isolate</strain>
    </source>
</reference>
<dbReference type="KEGG" id="vnx:VNE69_03266"/>
<keyword evidence="2" id="KW-1185">Reference proteome</keyword>
<name>A0AAX4JAS3_9MICR</name>
<organism evidence="1 2">
    <name type="scientific">Vairimorpha necatrix</name>
    <dbReference type="NCBI Taxonomy" id="6039"/>
    <lineage>
        <taxon>Eukaryota</taxon>
        <taxon>Fungi</taxon>
        <taxon>Fungi incertae sedis</taxon>
        <taxon>Microsporidia</taxon>
        <taxon>Nosematidae</taxon>
        <taxon>Vairimorpha</taxon>
    </lineage>
</organism>
<evidence type="ECO:0000313" key="1">
    <source>
        <dbReference type="EMBL" id="WUR03055.1"/>
    </source>
</evidence>
<evidence type="ECO:0000313" key="2">
    <source>
        <dbReference type="Proteomes" id="UP001334084"/>
    </source>
</evidence>
<dbReference type="GeneID" id="90540862"/>
<dbReference type="EMBL" id="CP142728">
    <property type="protein sequence ID" value="WUR03055.1"/>
    <property type="molecule type" value="Genomic_DNA"/>
</dbReference>
<protein>
    <submittedName>
        <fullName evidence="1">KTI12-like protein</fullName>
    </submittedName>
</protein>
<proteinExistence type="predicted"/>